<evidence type="ECO:0008006" key="3">
    <source>
        <dbReference type="Google" id="ProtNLM"/>
    </source>
</evidence>
<protein>
    <recommendedName>
        <fullName evidence="3">Type II toxin-antitoxin system RelE/ParE family toxin</fullName>
    </recommendedName>
</protein>
<gene>
    <name evidence="1" type="ORF">NCTC12264_02013</name>
</gene>
<dbReference type="InterPro" id="IPR035093">
    <property type="entry name" value="RelE/ParE_toxin_dom_sf"/>
</dbReference>
<dbReference type="RefSeq" id="WP_215728842.1">
    <property type="nucleotide sequence ID" value="NZ_JANKIR010000066.1"/>
</dbReference>
<reference evidence="1 2" key="1">
    <citation type="submission" date="2018-06" db="EMBL/GenBank/DDBJ databases">
        <authorList>
            <consortium name="Pathogen Informatics"/>
            <person name="Doyle S."/>
        </authorList>
    </citation>
    <scope>NUCLEOTIDE SEQUENCE [LARGE SCALE GENOMIC DNA]</scope>
    <source>
        <strain evidence="1 2">NCTC12264</strain>
    </source>
</reference>
<dbReference type="Proteomes" id="UP000254161">
    <property type="component" value="Unassembled WGS sequence"/>
</dbReference>
<name>A0A381F3Q6_CAMUP</name>
<dbReference type="AlphaFoldDB" id="A0A381F3Q6"/>
<evidence type="ECO:0000313" key="1">
    <source>
        <dbReference type="EMBL" id="SUX41195.1"/>
    </source>
</evidence>
<sequence>MSCKIEYEKRVVKFLKKLAKSAPKEFFKIDTFLNEILPNCENPCILPNAKYLQGFNDNRYRWRLGDYRIIGIVKNDTFHFIQVIKISKRDENTYKGL</sequence>
<dbReference type="EMBL" id="UFUZ01000004">
    <property type="protein sequence ID" value="SUX41195.1"/>
    <property type="molecule type" value="Genomic_DNA"/>
</dbReference>
<evidence type="ECO:0000313" key="2">
    <source>
        <dbReference type="Proteomes" id="UP000254161"/>
    </source>
</evidence>
<accession>A0A381F3Q6</accession>
<proteinExistence type="predicted"/>
<organism evidence="1 2">
    <name type="scientific">Campylobacter upsaliensis</name>
    <dbReference type="NCBI Taxonomy" id="28080"/>
    <lineage>
        <taxon>Bacteria</taxon>
        <taxon>Pseudomonadati</taxon>
        <taxon>Campylobacterota</taxon>
        <taxon>Epsilonproteobacteria</taxon>
        <taxon>Campylobacterales</taxon>
        <taxon>Campylobacteraceae</taxon>
        <taxon>Campylobacter</taxon>
    </lineage>
</organism>
<dbReference type="Gene3D" id="3.30.2310.20">
    <property type="entry name" value="RelE-like"/>
    <property type="match status" value="1"/>
</dbReference>
<dbReference type="SUPFAM" id="SSF143011">
    <property type="entry name" value="RelE-like"/>
    <property type="match status" value="1"/>
</dbReference>